<dbReference type="InterPro" id="IPR010982">
    <property type="entry name" value="Lambda_DNA-bd_dom_sf"/>
</dbReference>
<accession>A0A918J9M6</accession>
<gene>
    <name evidence="2" type="ORF">GCM10010503_43770</name>
</gene>
<evidence type="ECO:0000313" key="3">
    <source>
        <dbReference type="Proteomes" id="UP000620224"/>
    </source>
</evidence>
<proteinExistence type="predicted"/>
<dbReference type="SUPFAM" id="SSF47413">
    <property type="entry name" value="lambda repressor-like DNA-binding domains"/>
    <property type="match status" value="1"/>
</dbReference>
<reference evidence="2" key="2">
    <citation type="submission" date="2020-09" db="EMBL/GenBank/DDBJ databases">
        <authorList>
            <person name="Sun Q."/>
            <person name="Ohkuma M."/>
        </authorList>
    </citation>
    <scope>NUCLEOTIDE SEQUENCE</scope>
    <source>
        <strain evidence="2">JCM 4490</strain>
    </source>
</reference>
<sequence length="160" mass="17528">MDEPIDIDALQTLVQQHRAHLGLSLRAAAEQADVPFNTLARVEKGHLPDLANFTRIVDWLGLPPERFFQPTRLRTESTPDVIAYHLSRDPNLTEAAAEKIAGLVKELYGSLAVRETEVKVHLRAASTFTPQASRMLTDLLSAMQTKLMASGAGESAREGG</sequence>
<dbReference type="CDD" id="cd00093">
    <property type="entry name" value="HTH_XRE"/>
    <property type="match status" value="1"/>
</dbReference>
<dbReference type="RefSeq" id="WP_190016997.1">
    <property type="nucleotide sequence ID" value="NZ_BMUE01000009.1"/>
</dbReference>
<dbReference type="InterPro" id="IPR001387">
    <property type="entry name" value="Cro/C1-type_HTH"/>
</dbReference>
<dbReference type="Proteomes" id="UP000620224">
    <property type="component" value="Unassembled WGS sequence"/>
</dbReference>
<dbReference type="EMBL" id="BMUE01000009">
    <property type="protein sequence ID" value="GGW61886.1"/>
    <property type="molecule type" value="Genomic_DNA"/>
</dbReference>
<dbReference type="GO" id="GO:0003677">
    <property type="term" value="F:DNA binding"/>
    <property type="evidence" value="ECO:0007669"/>
    <property type="project" value="InterPro"/>
</dbReference>
<dbReference type="SMART" id="SM00530">
    <property type="entry name" value="HTH_XRE"/>
    <property type="match status" value="1"/>
</dbReference>
<name>A0A918J9M6_9ACTN</name>
<evidence type="ECO:0000313" key="2">
    <source>
        <dbReference type="EMBL" id="GGW61886.1"/>
    </source>
</evidence>
<organism evidence="2 3">
    <name type="scientific">Streptomyces lucensis JCM 4490</name>
    <dbReference type="NCBI Taxonomy" id="1306176"/>
    <lineage>
        <taxon>Bacteria</taxon>
        <taxon>Bacillati</taxon>
        <taxon>Actinomycetota</taxon>
        <taxon>Actinomycetes</taxon>
        <taxon>Kitasatosporales</taxon>
        <taxon>Streptomycetaceae</taxon>
        <taxon>Streptomyces</taxon>
    </lineage>
</organism>
<dbReference type="Gene3D" id="1.10.260.40">
    <property type="entry name" value="lambda repressor-like DNA-binding domains"/>
    <property type="match status" value="1"/>
</dbReference>
<dbReference type="Pfam" id="PF01381">
    <property type="entry name" value="HTH_3"/>
    <property type="match status" value="1"/>
</dbReference>
<evidence type="ECO:0000259" key="1">
    <source>
        <dbReference type="PROSITE" id="PS50943"/>
    </source>
</evidence>
<dbReference type="PROSITE" id="PS50943">
    <property type="entry name" value="HTH_CROC1"/>
    <property type="match status" value="1"/>
</dbReference>
<feature type="domain" description="HTH cro/C1-type" evidence="1">
    <location>
        <begin position="14"/>
        <end position="67"/>
    </location>
</feature>
<dbReference type="AlphaFoldDB" id="A0A918J9M6"/>
<keyword evidence="3" id="KW-1185">Reference proteome</keyword>
<comment type="caution">
    <text evidence="2">The sequence shown here is derived from an EMBL/GenBank/DDBJ whole genome shotgun (WGS) entry which is preliminary data.</text>
</comment>
<protein>
    <recommendedName>
        <fullName evidence="1">HTH cro/C1-type domain-containing protein</fullName>
    </recommendedName>
</protein>
<reference evidence="2" key="1">
    <citation type="journal article" date="2014" name="Int. J. Syst. Evol. Microbiol.">
        <title>Complete genome sequence of Corynebacterium casei LMG S-19264T (=DSM 44701T), isolated from a smear-ripened cheese.</title>
        <authorList>
            <consortium name="US DOE Joint Genome Institute (JGI-PGF)"/>
            <person name="Walter F."/>
            <person name="Albersmeier A."/>
            <person name="Kalinowski J."/>
            <person name="Ruckert C."/>
        </authorList>
    </citation>
    <scope>NUCLEOTIDE SEQUENCE</scope>
    <source>
        <strain evidence="2">JCM 4490</strain>
    </source>
</reference>